<dbReference type="EMBL" id="GCKF01046463">
    <property type="protein sequence ID" value="JAG93536.1"/>
    <property type="molecule type" value="Transcribed_RNA"/>
</dbReference>
<dbReference type="GO" id="GO:0016740">
    <property type="term" value="F:transferase activity"/>
    <property type="evidence" value="ECO:0007669"/>
    <property type="project" value="UniProtKB-KW"/>
</dbReference>
<dbReference type="GO" id="GO:0042617">
    <property type="term" value="P:paclitaxel biosynthetic process"/>
    <property type="evidence" value="ECO:0007669"/>
    <property type="project" value="UniProtKB-UniPathway"/>
</dbReference>
<organism evidence="2">
    <name type="scientific">Araucaria cunninghamii</name>
    <name type="common">Hoop pine</name>
    <name type="synonym">Moreton Bay pine</name>
    <dbReference type="NCBI Taxonomy" id="56994"/>
    <lineage>
        <taxon>Eukaryota</taxon>
        <taxon>Viridiplantae</taxon>
        <taxon>Streptophyta</taxon>
        <taxon>Embryophyta</taxon>
        <taxon>Tracheophyta</taxon>
        <taxon>Spermatophyta</taxon>
        <taxon>Pinopsida</taxon>
        <taxon>Pinidae</taxon>
        <taxon>Conifers II</taxon>
        <taxon>Araucariales</taxon>
        <taxon>Araucariaceae</taxon>
        <taxon>Araucaria</taxon>
    </lineage>
</organism>
<reference evidence="2" key="1">
    <citation type="submission" date="2015-03" db="EMBL/GenBank/DDBJ databases">
        <title>A transcriptome of Araucaria cunninghamii, an australian fine timber species.</title>
        <authorList>
            <person name="Jing Yi C.J.Y."/>
            <person name="Yin San L.Y.S."/>
            <person name="Abdul Karim S.S."/>
            <person name="Wan Azmi N.N."/>
            <person name="Hercus R.R."/>
            <person name="Croft L.L."/>
        </authorList>
    </citation>
    <scope>NUCLEOTIDE SEQUENCE</scope>
    <source>
        <strain evidence="2">MI0301</strain>
        <tissue evidence="2">Leaf</tissue>
    </source>
</reference>
<keyword evidence="1" id="KW-0808">Transferase</keyword>
<dbReference type="InterPro" id="IPR023213">
    <property type="entry name" value="CAT-like_dom_sf"/>
</dbReference>
<dbReference type="AlphaFoldDB" id="A0A0D6QSX2"/>
<dbReference type="PANTHER" id="PTHR31896:SF64">
    <property type="entry name" value="TRICHOTHECENE 3-O-ACETYLTRANSFERASE"/>
    <property type="match status" value="1"/>
</dbReference>
<dbReference type="PANTHER" id="PTHR31896">
    <property type="entry name" value="FAMILY REGULATORY PROTEIN, PUTATIVE (AFU_ORTHOLOGUE AFUA_3G14730)-RELATED"/>
    <property type="match status" value="1"/>
</dbReference>
<evidence type="ECO:0000256" key="1">
    <source>
        <dbReference type="ARBA" id="ARBA00022679"/>
    </source>
</evidence>
<dbReference type="Pfam" id="PF02458">
    <property type="entry name" value="Transferase"/>
    <property type="match status" value="1"/>
</dbReference>
<accession>A0A0D6QSX2</accession>
<protein>
    <submittedName>
        <fullName evidence="2">Uncharacterized protein</fullName>
    </submittedName>
</protein>
<evidence type="ECO:0000313" key="2">
    <source>
        <dbReference type="EMBL" id="JAG93536.1"/>
    </source>
</evidence>
<name>A0A0D6QSX2_ARACU</name>
<dbReference type="Gene3D" id="3.30.559.10">
    <property type="entry name" value="Chloramphenicol acetyltransferase-like domain"/>
    <property type="match status" value="2"/>
</dbReference>
<sequence>MALPEARVKVSKILTVVPAVPTARHRMFLSNLDLLWLPVNNVQRLLFYKISPEKEFSSVVERLKESLSSVLVYFYPLAGRLDKGESGREEINCNDGGVEFIEASIDIPFDEVEKDKFQHKSFFESLVRMAHPLHQQNYDTPFLSIQVTAFEGGGMCIGSTLHHVVADGNSFWHFMKSWAECCRGVPVSKPPEHRRTFFKRENKRPMPISYKAEEMVRDRIAGAKIFKFIPEDLQPEKREEISTDDAEKQEESLRKWVDHKGELVYSTFSFTETMIRQLKRLTGASTSFVAVSAHFWRCVIKAREVPEEEPVIFGMAADCRNRVKPRLPPSYFGNCVYISLGQTTAKELLGEKGLRFAAGVIQELVNSCTAESQINNMLDWLESLESAGSGLVLLANEFTRHVGTNVVSSPRFPVYDIDYGWGRPLNVQAASMNEIGGMVLFSARDGERNTVVSTRLPRPQMDALTRLLLVPED</sequence>
<dbReference type="UniPathway" id="UPA00842"/>
<dbReference type="InterPro" id="IPR051283">
    <property type="entry name" value="Sec_Metabolite_Acyltrans"/>
</dbReference>
<proteinExistence type="predicted"/>